<proteinExistence type="predicted"/>
<gene>
    <name evidence="1" type="ORF">rCG_59104</name>
</gene>
<protein>
    <submittedName>
        <fullName evidence="1">RCG59104</fullName>
    </submittedName>
</protein>
<dbReference type="EMBL" id="CH473995">
    <property type="protein sequence ID" value="EDL78849.1"/>
    <property type="molecule type" value="Genomic_DNA"/>
</dbReference>
<dbReference type="AlphaFoldDB" id="A6JPS3"/>
<evidence type="ECO:0000313" key="1">
    <source>
        <dbReference type="EMBL" id="EDL78849.1"/>
    </source>
</evidence>
<sequence>MCRIRLRPMSCHQSPVCSDYHLNQLPM</sequence>
<organism evidence="1 2">
    <name type="scientific">Rattus norvegicus</name>
    <name type="common">Rat</name>
    <dbReference type="NCBI Taxonomy" id="10116"/>
    <lineage>
        <taxon>Eukaryota</taxon>
        <taxon>Metazoa</taxon>
        <taxon>Chordata</taxon>
        <taxon>Craniata</taxon>
        <taxon>Vertebrata</taxon>
        <taxon>Euteleostomi</taxon>
        <taxon>Mammalia</taxon>
        <taxon>Eutheria</taxon>
        <taxon>Euarchontoglires</taxon>
        <taxon>Glires</taxon>
        <taxon>Rodentia</taxon>
        <taxon>Myomorpha</taxon>
        <taxon>Muroidea</taxon>
        <taxon>Muridae</taxon>
        <taxon>Murinae</taxon>
        <taxon>Rattus</taxon>
    </lineage>
</organism>
<dbReference type="Proteomes" id="UP000234681">
    <property type="component" value="Chromosome 16"/>
</dbReference>
<name>A6JPS3_RAT</name>
<reference evidence="1 2" key="1">
    <citation type="submission" date="2005-09" db="EMBL/GenBank/DDBJ databases">
        <authorList>
            <person name="Mural R.J."/>
            <person name="Li P.W."/>
            <person name="Adams M.D."/>
            <person name="Amanatides P.G."/>
            <person name="Baden-Tillson H."/>
            <person name="Barnstead M."/>
            <person name="Chin S.H."/>
            <person name="Dew I."/>
            <person name="Evans C.A."/>
            <person name="Ferriera S."/>
            <person name="Flanigan M."/>
            <person name="Fosler C."/>
            <person name="Glodek A."/>
            <person name="Gu Z."/>
            <person name="Holt R.A."/>
            <person name="Jennings D."/>
            <person name="Kraft C.L."/>
            <person name="Lu F."/>
            <person name="Nguyen T."/>
            <person name="Nusskern D.R."/>
            <person name="Pfannkoch C.M."/>
            <person name="Sitter C."/>
            <person name="Sutton G.G."/>
            <person name="Venter J.C."/>
            <person name="Wang Z."/>
            <person name="Woodage T."/>
            <person name="Zheng X.H."/>
            <person name="Zhong F."/>
        </authorList>
    </citation>
    <scope>NUCLEOTIDE SEQUENCE [LARGE SCALE GENOMIC DNA]</scope>
    <source>
        <strain>BN</strain>
        <strain evidence="2">Sprague-Dawley</strain>
    </source>
</reference>
<accession>A6JPS3</accession>
<evidence type="ECO:0000313" key="2">
    <source>
        <dbReference type="Proteomes" id="UP000234681"/>
    </source>
</evidence>